<accession>A0A238Y003</accession>
<evidence type="ECO:0000259" key="1">
    <source>
        <dbReference type="Pfam" id="PF12680"/>
    </source>
</evidence>
<dbReference type="Gene3D" id="3.10.450.50">
    <property type="match status" value="1"/>
</dbReference>
<evidence type="ECO:0000313" key="2">
    <source>
        <dbReference type="EMBL" id="SNR63629.1"/>
    </source>
</evidence>
<dbReference type="Proteomes" id="UP000198415">
    <property type="component" value="Unassembled WGS sequence"/>
</dbReference>
<keyword evidence="2" id="KW-0413">Isomerase</keyword>
<dbReference type="RefSeq" id="WP_179277071.1">
    <property type="nucleotide sequence ID" value="NZ_BOMU01000038.1"/>
</dbReference>
<protein>
    <submittedName>
        <fullName evidence="2">Ketosteroid isomerase-related protein</fullName>
    </submittedName>
</protein>
<keyword evidence="3" id="KW-1185">Reference proteome</keyword>
<dbReference type="Pfam" id="PF12680">
    <property type="entry name" value="SnoaL_2"/>
    <property type="match status" value="1"/>
</dbReference>
<dbReference type="InterPro" id="IPR032710">
    <property type="entry name" value="NTF2-like_dom_sf"/>
</dbReference>
<proteinExistence type="predicted"/>
<name>A0A238Y003_9ACTN</name>
<dbReference type="InterPro" id="IPR037401">
    <property type="entry name" value="SnoaL-like"/>
</dbReference>
<gene>
    <name evidence="2" type="ORF">SAMN06264365_10491</name>
</gene>
<organism evidence="2 3">
    <name type="scientific">Actinoplanes regularis</name>
    <dbReference type="NCBI Taxonomy" id="52697"/>
    <lineage>
        <taxon>Bacteria</taxon>
        <taxon>Bacillati</taxon>
        <taxon>Actinomycetota</taxon>
        <taxon>Actinomycetes</taxon>
        <taxon>Micromonosporales</taxon>
        <taxon>Micromonosporaceae</taxon>
        <taxon>Actinoplanes</taxon>
    </lineage>
</organism>
<evidence type="ECO:0000313" key="3">
    <source>
        <dbReference type="Proteomes" id="UP000198415"/>
    </source>
</evidence>
<sequence>METPREIFARLSGGIGRGEWDTLGDLYAPDAVVTMPFDPRCTELRGREEVARHFAAAANLPITMRPDRVRVHETADPEVIIAEYDYAGPGFRVANIQVLRVRDGLIVESRDYHDHAGLTAAMQS</sequence>
<feature type="domain" description="SnoaL-like" evidence="1">
    <location>
        <begin position="15"/>
        <end position="108"/>
    </location>
</feature>
<dbReference type="SUPFAM" id="SSF54427">
    <property type="entry name" value="NTF2-like"/>
    <property type="match status" value="1"/>
</dbReference>
<dbReference type="EMBL" id="FZNR01000004">
    <property type="protein sequence ID" value="SNR63629.1"/>
    <property type="molecule type" value="Genomic_DNA"/>
</dbReference>
<dbReference type="AlphaFoldDB" id="A0A238Y003"/>
<reference evidence="2 3" key="1">
    <citation type="submission" date="2017-06" db="EMBL/GenBank/DDBJ databases">
        <authorList>
            <person name="Kim H.J."/>
            <person name="Triplett B.A."/>
        </authorList>
    </citation>
    <scope>NUCLEOTIDE SEQUENCE [LARGE SCALE GENOMIC DNA]</scope>
    <source>
        <strain evidence="2 3">DSM 43151</strain>
    </source>
</reference>
<dbReference type="GO" id="GO:0016853">
    <property type="term" value="F:isomerase activity"/>
    <property type="evidence" value="ECO:0007669"/>
    <property type="project" value="UniProtKB-KW"/>
</dbReference>